<comment type="caution">
    <text evidence="1">The sequence shown here is derived from an EMBL/GenBank/DDBJ whole genome shotgun (WGS) entry which is preliminary data.</text>
</comment>
<protein>
    <submittedName>
        <fullName evidence="1">Uncharacterized protein</fullName>
    </submittedName>
</protein>
<name>A0ABV4CC14_9PSEU</name>
<keyword evidence="2" id="KW-1185">Reference proteome</keyword>
<evidence type="ECO:0000313" key="2">
    <source>
        <dbReference type="Proteomes" id="UP001564626"/>
    </source>
</evidence>
<organism evidence="1 2">
    <name type="scientific">Saccharopolyspora cebuensis</name>
    <dbReference type="NCBI Taxonomy" id="418759"/>
    <lineage>
        <taxon>Bacteria</taxon>
        <taxon>Bacillati</taxon>
        <taxon>Actinomycetota</taxon>
        <taxon>Actinomycetes</taxon>
        <taxon>Pseudonocardiales</taxon>
        <taxon>Pseudonocardiaceae</taxon>
        <taxon>Saccharopolyspora</taxon>
    </lineage>
</organism>
<reference evidence="1 2" key="1">
    <citation type="submission" date="2024-08" db="EMBL/GenBank/DDBJ databases">
        <title>Genome mining of Saccharopolyspora cebuensis PGLac3 from Nigerian medicinal plant.</title>
        <authorList>
            <person name="Ezeobiora C.E."/>
            <person name="Igbokwe N.H."/>
            <person name="Amin D.H."/>
            <person name="Mendie U.E."/>
        </authorList>
    </citation>
    <scope>NUCLEOTIDE SEQUENCE [LARGE SCALE GENOMIC DNA]</scope>
    <source>
        <strain evidence="1 2">PGLac3</strain>
    </source>
</reference>
<gene>
    <name evidence="1" type="ORF">AB8O55_01355</name>
</gene>
<dbReference type="Proteomes" id="UP001564626">
    <property type="component" value="Unassembled WGS sequence"/>
</dbReference>
<proteinExistence type="predicted"/>
<evidence type="ECO:0000313" key="1">
    <source>
        <dbReference type="EMBL" id="MEY8038033.1"/>
    </source>
</evidence>
<dbReference type="EMBL" id="JBGEHV010000001">
    <property type="protein sequence ID" value="MEY8038033.1"/>
    <property type="molecule type" value="Genomic_DNA"/>
</dbReference>
<accession>A0ABV4CC14</accession>
<sequence length="64" mass="7091">MDGLEEPLLTGGCLMTAAFTEYDDRTGWVRCTIERPWPVPARLRMVQLKISVDSVSTQINPPGA</sequence>